<dbReference type="AlphaFoldDB" id="A0A0W0SW80"/>
<dbReference type="GO" id="GO:0016747">
    <property type="term" value="F:acyltransferase activity, transferring groups other than amino-acyl groups"/>
    <property type="evidence" value="ECO:0007669"/>
    <property type="project" value="InterPro"/>
</dbReference>
<evidence type="ECO:0000259" key="3">
    <source>
        <dbReference type="PROSITE" id="PS51186"/>
    </source>
</evidence>
<dbReference type="OrthoDB" id="8479334at2"/>
<dbReference type="PATRIC" id="fig|1212489.4.peg.1307"/>
<reference evidence="4 5" key="1">
    <citation type="submission" date="2015-11" db="EMBL/GenBank/DDBJ databases">
        <title>Genomic analysis of 38 Legionella species identifies large and diverse effector repertoires.</title>
        <authorList>
            <person name="Burstein D."/>
            <person name="Amaro F."/>
            <person name="Zusman T."/>
            <person name="Lifshitz Z."/>
            <person name="Cohen O."/>
            <person name="Gilbert J.A."/>
            <person name="Pupko T."/>
            <person name="Shuman H.A."/>
            <person name="Segal G."/>
        </authorList>
    </citation>
    <scope>NUCLEOTIDE SEQUENCE [LARGE SCALE GENOMIC DNA]</scope>
    <source>
        <strain evidence="4 5">ATCC 700990</strain>
    </source>
</reference>
<gene>
    <name evidence="4" type="ORF">Ldro_1242</name>
</gene>
<dbReference type="PANTHER" id="PTHR43420:SF44">
    <property type="entry name" value="ACETYLTRANSFERASE YPEA"/>
    <property type="match status" value="1"/>
</dbReference>
<keyword evidence="1 4" id="KW-0808">Transferase</keyword>
<sequence>MNIKELQAALNLKKATLDDYPTIQNMARFYVYDLSRDCGFISDDWAFPADGLYESFDFKNYFEEPTRKAFLIKVGNELAGFALLNQAGHYSDTVWNMGEFFIIAKFQGKGLAYLAASELWKMHPGLWEVSVIPQNKRGLSFWRKSISSITAGNYQEAIKPINYDTHQSNRVIFRFDSSTQGYNETLENKKEYLIQFVDELDETTEKRMTKGFVDYEAQHGIDVNYRRFSLTISNEQGVIFGVINAFTAFSEIYVDDIWVDSAYRGKGYGKQLLLALENHFKDQGFNNINLVTSAFQAPEFYKKCGFIAEFTRINKKNPKLSKTFFVKFFNEKFETQGIIKASSS</sequence>
<dbReference type="EMBL" id="LNXY01000020">
    <property type="protein sequence ID" value="KTC87623.1"/>
    <property type="molecule type" value="Genomic_DNA"/>
</dbReference>
<dbReference type="InterPro" id="IPR050680">
    <property type="entry name" value="YpeA/RimI_acetyltransf"/>
</dbReference>
<comment type="caution">
    <text evidence="4">The sequence shown here is derived from an EMBL/GenBank/DDBJ whole genome shotgun (WGS) entry which is preliminary data.</text>
</comment>
<keyword evidence="2" id="KW-0012">Acyltransferase</keyword>
<dbReference type="PROSITE" id="PS51186">
    <property type="entry name" value="GNAT"/>
    <property type="match status" value="2"/>
</dbReference>
<dbReference type="CDD" id="cd04301">
    <property type="entry name" value="NAT_SF"/>
    <property type="match status" value="2"/>
</dbReference>
<dbReference type="RefSeq" id="WP_058495546.1">
    <property type="nucleotide sequence ID" value="NZ_CAAAIU010000010.1"/>
</dbReference>
<dbReference type="PANTHER" id="PTHR43420">
    <property type="entry name" value="ACETYLTRANSFERASE"/>
    <property type="match status" value="1"/>
</dbReference>
<dbReference type="Pfam" id="PF00583">
    <property type="entry name" value="Acetyltransf_1"/>
    <property type="match status" value="2"/>
</dbReference>
<dbReference type="STRING" id="1212489.Ldro_1242"/>
<dbReference type="SUPFAM" id="SSF55729">
    <property type="entry name" value="Acyl-CoA N-acyltransferases (Nat)"/>
    <property type="match status" value="2"/>
</dbReference>
<keyword evidence="5" id="KW-1185">Reference proteome</keyword>
<feature type="domain" description="N-acetyltransferase" evidence="3">
    <location>
        <begin position="183"/>
        <end position="327"/>
    </location>
</feature>
<evidence type="ECO:0000313" key="4">
    <source>
        <dbReference type="EMBL" id="KTC87623.1"/>
    </source>
</evidence>
<dbReference type="InterPro" id="IPR016181">
    <property type="entry name" value="Acyl_CoA_acyltransferase"/>
</dbReference>
<protein>
    <submittedName>
        <fullName evidence="4">GNAT family acetyltransferase</fullName>
    </submittedName>
</protein>
<organism evidence="4 5">
    <name type="scientific">Legionella drozanskii LLAP-1</name>
    <dbReference type="NCBI Taxonomy" id="1212489"/>
    <lineage>
        <taxon>Bacteria</taxon>
        <taxon>Pseudomonadati</taxon>
        <taxon>Pseudomonadota</taxon>
        <taxon>Gammaproteobacteria</taxon>
        <taxon>Legionellales</taxon>
        <taxon>Legionellaceae</taxon>
        <taxon>Legionella</taxon>
    </lineage>
</organism>
<dbReference type="Gene3D" id="3.40.630.30">
    <property type="match status" value="2"/>
</dbReference>
<dbReference type="Proteomes" id="UP000054736">
    <property type="component" value="Unassembled WGS sequence"/>
</dbReference>
<name>A0A0W0SW80_9GAMM</name>
<evidence type="ECO:0000256" key="2">
    <source>
        <dbReference type="ARBA" id="ARBA00023315"/>
    </source>
</evidence>
<evidence type="ECO:0000256" key="1">
    <source>
        <dbReference type="ARBA" id="ARBA00022679"/>
    </source>
</evidence>
<dbReference type="InterPro" id="IPR000182">
    <property type="entry name" value="GNAT_dom"/>
</dbReference>
<accession>A0A0W0SW80</accession>
<evidence type="ECO:0000313" key="5">
    <source>
        <dbReference type="Proteomes" id="UP000054736"/>
    </source>
</evidence>
<proteinExistence type="predicted"/>
<feature type="domain" description="N-acetyltransferase" evidence="3">
    <location>
        <begin position="21"/>
        <end position="176"/>
    </location>
</feature>